<keyword evidence="3" id="KW-1185">Reference proteome</keyword>
<reference evidence="2" key="1">
    <citation type="submission" date="2022-03" db="EMBL/GenBank/DDBJ databases">
        <title>Brevibacterium spongiae sp. nov., isolated from marine sponge.</title>
        <authorList>
            <person name="Li Z."/>
            <person name="Zhang M."/>
        </authorList>
    </citation>
    <scope>NUCLEOTIDE SEQUENCE</scope>
    <source>
        <strain evidence="2">WHS-Z9</strain>
    </source>
</reference>
<dbReference type="InterPro" id="IPR036259">
    <property type="entry name" value="MFS_trans_sf"/>
</dbReference>
<feature type="transmembrane region" description="Helical" evidence="1">
    <location>
        <begin position="44"/>
        <end position="62"/>
    </location>
</feature>
<evidence type="ECO:0000313" key="3">
    <source>
        <dbReference type="Proteomes" id="UP001064879"/>
    </source>
</evidence>
<organism evidence="2 3">
    <name type="scientific">Brevibacterium spongiae</name>
    <dbReference type="NCBI Taxonomy" id="2909672"/>
    <lineage>
        <taxon>Bacteria</taxon>
        <taxon>Bacillati</taxon>
        <taxon>Actinomycetota</taxon>
        <taxon>Actinomycetes</taxon>
        <taxon>Micrococcales</taxon>
        <taxon>Brevibacteriaceae</taxon>
        <taxon>Brevibacterium</taxon>
    </lineage>
</organism>
<feature type="transmembrane region" description="Helical" evidence="1">
    <location>
        <begin position="74"/>
        <end position="92"/>
    </location>
</feature>
<dbReference type="Proteomes" id="UP001064879">
    <property type="component" value="Chromosome"/>
</dbReference>
<name>A0ABY5ST60_9MICO</name>
<proteinExistence type="predicted"/>
<feature type="transmembrane region" description="Helical" evidence="1">
    <location>
        <begin position="112"/>
        <end position="131"/>
    </location>
</feature>
<keyword evidence="1" id="KW-0472">Membrane</keyword>
<dbReference type="RefSeq" id="WP_265420288.1">
    <property type="nucleotide sequence ID" value="NZ_CP093443.1"/>
</dbReference>
<dbReference type="EMBL" id="CP093443">
    <property type="protein sequence ID" value="UVI37753.1"/>
    <property type="molecule type" value="Genomic_DNA"/>
</dbReference>
<sequence>MTRPAMNLAVAVLVLLAGAIYYSFSLAGHLEANTFFTLHNVNDVSDAMLAPVITFMVVLLSPRKKLGRFLGHTYLVLLITGIAASVVNDMIFNRFGYMEYEILPRVLMSVPALILLFTPLVALFISGEMIVREVKSRTRRRRASQQKA</sequence>
<evidence type="ECO:0000313" key="2">
    <source>
        <dbReference type="EMBL" id="UVI37753.1"/>
    </source>
</evidence>
<keyword evidence="1" id="KW-1133">Transmembrane helix</keyword>
<gene>
    <name evidence="2" type="ORF">L1F31_08945</name>
</gene>
<feature type="transmembrane region" description="Helical" evidence="1">
    <location>
        <begin position="7"/>
        <end position="24"/>
    </location>
</feature>
<keyword evidence="1" id="KW-0812">Transmembrane</keyword>
<evidence type="ECO:0000256" key="1">
    <source>
        <dbReference type="SAM" id="Phobius"/>
    </source>
</evidence>
<protein>
    <submittedName>
        <fullName evidence="2">Uncharacterized protein</fullName>
    </submittedName>
</protein>
<dbReference type="SUPFAM" id="SSF103473">
    <property type="entry name" value="MFS general substrate transporter"/>
    <property type="match status" value="1"/>
</dbReference>
<accession>A0ABY5ST60</accession>